<dbReference type="InterPro" id="IPR036265">
    <property type="entry name" value="HIT-like_sf"/>
</dbReference>
<dbReference type="GO" id="GO:0003824">
    <property type="term" value="F:catalytic activity"/>
    <property type="evidence" value="ECO:0007669"/>
    <property type="project" value="InterPro"/>
</dbReference>
<keyword evidence="4" id="KW-1185">Reference proteome</keyword>
<accession>A0A1T2LBK1</accession>
<dbReference type="OrthoDB" id="9784774at2"/>
<dbReference type="AlphaFoldDB" id="A0A1T2LBK1"/>
<dbReference type="Pfam" id="PF01230">
    <property type="entry name" value="HIT"/>
    <property type="match status" value="1"/>
</dbReference>
<comment type="caution">
    <text evidence="3">The sequence shown here is derived from an EMBL/GenBank/DDBJ whole genome shotgun (WGS) entry which is preliminary data.</text>
</comment>
<dbReference type="Gene3D" id="3.30.428.10">
    <property type="entry name" value="HIT-like"/>
    <property type="match status" value="1"/>
</dbReference>
<dbReference type="PROSITE" id="PS51084">
    <property type="entry name" value="HIT_2"/>
    <property type="match status" value="1"/>
</dbReference>
<name>A0A1T2LBK1_9GAMM</name>
<feature type="domain" description="HIT" evidence="2">
    <location>
        <begin position="1"/>
        <end position="46"/>
    </location>
</feature>
<organism evidence="3 4">
    <name type="scientific">Solemya elarraichensis gill symbiont</name>
    <dbReference type="NCBI Taxonomy" id="1918949"/>
    <lineage>
        <taxon>Bacteria</taxon>
        <taxon>Pseudomonadati</taxon>
        <taxon>Pseudomonadota</taxon>
        <taxon>Gammaproteobacteria</taxon>
        <taxon>sulfur-oxidizing symbionts</taxon>
    </lineage>
</organism>
<dbReference type="Proteomes" id="UP000190198">
    <property type="component" value="Unassembled WGS sequence"/>
</dbReference>
<evidence type="ECO:0000313" key="4">
    <source>
        <dbReference type="Proteomes" id="UP000190198"/>
    </source>
</evidence>
<dbReference type="SUPFAM" id="SSF54197">
    <property type="entry name" value="HIT-like"/>
    <property type="match status" value="1"/>
</dbReference>
<feature type="short sequence motif" description="Histidine triad motif" evidence="1">
    <location>
        <begin position="31"/>
        <end position="35"/>
    </location>
</feature>
<evidence type="ECO:0000256" key="1">
    <source>
        <dbReference type="PROSITE-ProRule" id="PRU00464"/>
    </source>
</evidence>
<sequence>MKSQIEALDDSVSGFNIGINAGEDAGQTIFHRHIHLIPRRKGDVDEARGGVRHTIPGKGVY</sequence>
<dbReference type="InterPro" id="IPR011146">
    <property type="entry name" value="HIT-like"/>
</dbReference>
<protein>
    <recommendedName>
        <fullName evidence="2">HIT domain-containing protein</fullName>
    </recommendedName>
</protein>
<dbReference type="EMBL" id="MPRK01000036">
    <property type="protein sequence ID" value="OOZ42450.1"/>
    <property type="molecule type" value="Genomic_DNA"/>
</dbReference>
<proteinExistence type="predicted"/>
<evidence type="ECO:0000313" key="3">
    <source>
        <dbReference type="EMBL" id="OOZ42450.1"/>
    </source>
</evidence>
<reference evidence="3 4" key="1">
    <citation type="submission" date="2016-11" db="EMBL/GenBank/DDBJ databases">
        <title>Mixed transmission modes and dynamic genome evolution in an obligate animal-bacterial symbiosis.</title>
        <authorList>
            <person name="Russell S.L."/>
            <person name="Corbett-Detig R.B."/>
            <person name="Cavanaugh C.M."/>
        </authorList>
    </citation>
    <scope>NUCLEOTIDE SEQUENCE [LARGE SCALE GENOMIC DNA]</scope>
    <source>
        <strain evidence="3">Sp-SM6</strain>
    </source>
</reference>
<gene>
    <name evidence="3" type="ORF">BOW52_03175</name>
</gene>
<evidence type="ECO:0000259" key="2">
    <source>
        <dbReference type="PROSITE" id="PS51084"/>
    </source>
</evidence>